<sequence length="154" mass="16508">MVTTIPANYLYTCSAATLLNAIFTSIPSPLLSAVSSRPPPPVHCLRSVSFATSNWELAWMHTSALPLLTTPEAMNSITHICAQPGPASATVLSLSGRPFSLEIVPGILHCLRTAVHPDLSHWLSLVHSPLDRNPVSGTGTDSIQSPDVTNYWLL</sequence>
<proteinExistence type="predicted"/>
<accession>A0A4Y2TW14</accession>
<dbReference type="EMBL" id="BGPR01031028">
    <property type="protein sequence ID" value="GBO03864.1"/>
    <property type="molecule type" value="Genomic_DNA"/>
</dbReference>
<dbReference type="AlphaFoldDB" id="A0A4Y2TW14"/>
<comment type="caution">
    <text evidence="1">The sequence shown here is derived from an EMBL/GenBank/DDBJ whole genome shotgun (WGS) entry which is preliminary data.</text>
</comment>
<dbReference type="Proteomes" id="UP000499080">
    <property type="component" value="Unassembled WGS sequence"/>
</dbReference>
<gene>
    <name evidence="1" type="ORF">AVEN_192282_1</name>
</gene>
<name>A0A4Y2TW14_ARAVE</name>
<protein>
    <submittedName>
        <fullName evidence="1">Uncharacterized protein</fullName>
    </submittedName>
</protein>
<reference evidence="1 2" key="1">
    <citation type="journal article" date="2019" name="Sci. Rep.">
        <title>Orb-weaving spider Araneus ventricosus genome elucidates the spidroin gene catalogue.</title>
        <authorList>
            <person name="Kono N."/>
            <person name="Nakamura H."/>
            <person name="Ohtoshi R."/>
            <person name="Moran D.A.P."/>
            <person name="Shinohara A."/>
            <person name="Yoshida Y."/>
            <person name="Fujiwara M."/>
            <person name="Mori M."/>
            <person name="Tomita M."/>
            <person name="Arakawa K."/>
        </authorList>
    </citation>
    <scope>NUCLEOTIDE SEQUENCE [LARGE SCALE GENOMIC DNA]</scope>
</reference>
<evidence type="ECO:0000313" key="2">
    <source>
        <dbReference type="Proteomes" id="UP000499080"/>
    </source>
</evidence>
<keyword evidence="2" id="KW-1185">Reference proteome</keyword>
<evidence type="ECO:0000313" key="1">
    <source>
        <dbReference type="EMBL" id="GBO03864.1"/>
    </source>
</evidence>
<organism evidence="1 2">
    <name type="scientific">Araneus ventricosus</name>
    <name type="common">Orbweaver spider</name>
    <name type="synonym">Epeira ventricosa</name>
    <dbReference type="NCBI Taxonomy" id="182803"/>
    <lineage>
        <taxon>Eukaryota</taxon>
        <taxon>Metazoa</taxon>
        <taxon>Ecdysozoa</taxon>
        <taxon>Arthropoda</taxon>
        <taxon>Chelicerata</taxon>
        <taxon>Arachnida</taxon>
        <taxon>Araneae</taxon>
        <taxon>Araneomorphae</taxon>
        <taxon>Entelegynae</taxon>
        <taxon>Araneoidea</taxon>
        <taxon>Araneidae</taxon>
        <taxon>Araneus</taxon>
    </lineage>
</organism>